<dbReference type="NCBIfam" id="TIGR00254">
    <property type="entry name" value="GGDEF"/>
    <property type="match status" value="1"/>
</dbReference>
<dbReference type="OrthoDB" id="5372181at2"/>
<dbReference type="InterPro" id="IPR052155">
    <property type="entry name" value="Biofilm_reg_signaling"/>
</dbReference>
<proteinExistence type="predicted"/>
<dbReference type="CDD" id="cd01949">
    <property type="entry name" value="GGDEF"/>
    <property type="match status" value="1"/>
</dbReference>
<feature type="transmembrane region" description="Helical" evidence="1">
    <location>
        <begin position="165"/>
        <end position="186"/>
    </location>
</feature>
<dbReference type="InterPro" id="IPR035919">
    <property type="entry name" value="EAL_sf"/>
</dbReference>
<dbReference type="RefSeq" id="WP_008335416.1">
    <property type="nucleotide sequence ID" value="NZ_AFRZ01000001.1"/>
</dbReference>
<gene>
    <name evidence="4" type="ORF">SMGD1_1497</name>
</gene>
<dbReference type="CDD" id="cd01948">
    <property type="entry name" value="EAL"/>
    <property type="match status" value="1"/>
</dbReference>
<dbReference type="PROSITE" id="PS50887">
    <property type="entry name" value="GGDEF"/>
    <property type="match status" value="1"/>
</dbReference>
<dbReference type="SMART" id="SM00052">
    <property type="entry name" value="EAL"/>
    <property type="match status" value="1"/>
</dbReference>
<dbReference type="InterPro" id="IPR001633">
    <property type="entry name" value="EAL_dom"/>
</dbReference>
<dbReference type="Pfam" id="PF00990">
    <property type="entry name" value="GGDEF"/>
    <property type="match status" value="1"/>
</dbReference>
<evidence type="ECO:0000259" key="3">
    <source>
        <dbReference type="PROSITE" id="PS50887"/>
    </source>
</evidence>
<keyword evidence="1" id="KW-0472">Membrane</keyword>
<dbReference type="PATRIC" id="fig|929558.5.peg.1488"/>
<dbReference type="eggNOG" id="COG5001">
    <property type="taxonomic scope" value="Bacteria"/>
</dbReference>
<dbReference type="SUPFAM" id="SSF141868">
    <property type="entry name" value="EAL domain-like"/>
    <property type="match status" value="1"/>
</dbReference>
<name>B6BHM3_SULGG</name>
<dbReference type="SUPFAM" id="SSF55073">
    <property type="entry name" value="Nucleotide cyclase"/>
    <property type="match status" value="1"/>
</dbReference>
<dbReference type="InterPro" id="IPR029787">
    <property type="entry name" value="Nucleotide_cyclase"/>
</dbReference>
<comment type="caution">
    <text evidence="4">The sequence shown here is derived from an EMBL/GenBank/DDBJ whole genome shotgun (WGS) entry which is preliminary data.</text>
</comment>
<dbReference type="InterPro" id="IPR043128">
    <property type="entry name" value="Rev_trsase/Diguanyl_cyclase"/>
</dbReference>
<organism evidence="4 5">
    <name type="scientific">Sulfurimonas gotlandica (strain DSM 19862 / JCM 16533 / GD1)</name>
    <dbReference type="NCBI Taxonomy" id="929558"/>
    <lineage>
        <taxon>Bacteria</taxon>
        <taxon>Pseudomonadati</taxon>
        <taxon>Campylobacterota</taxon>
        <taxon>Epsilonproteobacteria</taxon>
        <taxon>Campylobacterales</taxon>
        <taxon>Sulfurimonadaceae</taxon>
        <taxon>Sulfurimonas</taxon>
    </lineage>
</organism>
<accession>H1FTA2</accession>
<dbReference type="SMART" id="SM00267">
    <property type="entry name" value="GGDEF"/>
    <property type="match status" value="1"/>
</dbReference>
<dbReference type="FunFam" id="3.30.70.270:FF:000001">
    <property type="entry name" value="Diguanylate cyclase domain protein"/>
    <property type="match status" value="1"/>
</dbReference>
<dbReference type="Pfam" id="PF00563">
    <property type="entry name" value="EAL"/>
    <property type="match status" value="1"/>
</dbReference>
<dbReference type="PANTHER" id="PTHR44757:SF2">
    <property type="entry name" value="BIOFILM ARCHITECTURE MAINTENANCE PROTEIN MBAA"/>
    <property type="match status" value="1"/>
</dbReference>
<dbReference type="InterPro" id="IPR000160">
    <property type="entry name" value="GGDEF_dom"/>
</dbReference>
<evidence type="ECO:0000313" key="5">
    <source>
        <dbReference type="Proteomes" id="UP000006431"/>
    </source>
</evidence>
<feature type="transmembrane region" description="Helical" evidence="1">
    <location>
        <begin position="83"/>
        <end position="102"/>
    </location>
</feature>
<sequence length="633" mass="72908">MLKTFKRFLNFPKIPDTAIAEFMDYNIEADKLMLRVFVFQWFIATFITSILYDTYLYGFISGGLVTLMMFITYKYYKGRHTMMILSSIAMMLFSLIFIQQHLGRIEMHFHVFIGLAILTIYKDIIPITIGAITTIIHHFFYNYLQTNNVSIFDTPIMIFNYGCSYDIVILHGVFVIFELIVLGYIVKKQVKHTVDLITTKKDLEYISMHDTLTNLPNRHSLNTKIEYITSNANRHKTKFAVIFLDLDYFKNINDTLGHDVGDELLKAVAKKLTSSVRENDIVSRIGGDEFIIIAVDIMSENDILEIVKNILNIFREDIIVSGNTLRLSASLGISIYPDDSINFIELMKFSDIAMYKAKEQGRDNFNFFKPKLDVDIHYEVEIINDLQKALDNNEFKLYYQPKVDAISGKIIGAEGLIRWEHPSKGIIPPNEFIPFAENTGFILKIGEFVINEGIKYISKLNLHGYDNIHVSINISNRQFQHSDIYNQVNSALKVHMVKGKQLALEITESLLVDNVEDTIEKLHKIKKLNVKICMDDFGTGYSSLSYLKLFPIDSLKIDKSFVDDIKDNSNNERILLNTIIAMGQTLGLDVIAEGIEEGYQLRYLQSKNCQYYQGYYFSKAVTEDEFIALLKNQ</sequence>
<dbReference type="GO" id="GO:0003824">
    <property type="term" value="F:catalytic activity"/>
    <property type="evidence" value="ECO:0007669"/>
    <property type="project" value="UniProtKB-ARBA"/>
</dbReference>
<dbReference type="Proteomes" id="UP000006431">
    <property type="component" value="Unassembled WGS sequence"/>
</dbReference>
<keyword evidence="1" id="KW-1133">Transmembrane helix</keyword>
<accession>B6BHM3</accession>
<feature type="domain" description="EAL" evidence="2">
    <location>
        <begin position="379"/>
        <end position="633"/>
    </location>
</feature>
<evidence type="ECO:0000259" key="2">
    <source>
        <dbReference type="PROSITE" id="PS50883"/>
    </source>
</evidence>
<dbReference type="Gene3D" id="3.30.70.270">
    <property type="match status" value="1"/>
</dbReference>
<dbReference type="PROSITE" id="PS50883">
    <property type="entry name" value="EAL"/>
    <property type="match status" value="1"/>
</dbReference>
<evidence type="ECO:0000256" key="1">
    <source>
        <dbReference type="SAM" id="Phobius"/>
    </source>
</evidence>
<keyword evidence="1" id="KW-0812">Transmembrane</keyword>
<reference evidence="4 5" key="1">
    <citation type="journal article" date="2012" name="Proc. Natl. Acad. Sci. U.S.A.">
        <title>Genome and physiology of a model Epsilonproteobacterium responsible for sulfide detoxification in marine oxygen depletion zones.</title>
        <authorList>
            <person name="Grote J."/>
            <person name="Schott T."/>
            <person name="Bruckner C.G."/>
            <person name="Glockner F.O."/>
            <person name="Jost G."/>
            <person name="Teeling H."/>
            <person name="Labrenz M."/>
            <person name="Jurgens K."/>
        </authorList>
    </citation>
    <scope>NUCLEOTIDE SEQUENCE [LARGE SCALE GENOMIC DNA]</scope>
    <source>
        <strain evidence="4 5">GD1</strain>
    </source>
</reference>
<protein>
    <submittedName>
        <fullName evidence="4">Sensory box/GGDEF/EAL family protein</fullName>
    </submittedName>
</protein>
<dbReference type="EMBL" id="AFRZ01000001">
    <property type="protein sequence ID" value="EHP30021.1"/>
    <property type="molecule type" value="Genomic_DNA"/>
</dbReference>
<evidence type="ECO:0000313" key="4">
    <source>
        <dbReference type="EMBL" id="EHP30021.1"/>
    </source>
</evidence>
<dbReference type="AlphaFoldDB" id="B6BHM3"/>
<keyword evidence="5" id="KW-1185">Reference proteome</keyword>
<feature type="transmembrane region" description="Helical" evidence="1">
    <location>
        <begin position="32"/>
        <end position="52"/>
    </location>
</feature>
<dbReference type="STRING" id="929558.SMGD1_1497"/>
<feature type="domain" description="GGDEF" evidence="3">
    <location>
        <begin position="237"/>
        <end position="370"/>
    </location>
</feature>
<dbReference type="PANTHER" id="PTHR44757">
    <property type="entry name" value="DIGUANYLATE CYCLASE DGCP"/>
    <property type="match status" value="1"/>
</dbReference>
<dbReference type="HOGENOM" id="CLU_000445_70_50_7"/>
<dbReference type="Gene3D" id="3.20.20.450">
    <property type="entry name" value="EAL domain"/>
    <property type="match status" value="1"/>
</dbReference>